<protein>
    <submittedName>
        <fullName evidence="1">DNA primase</fullName>
    </submittedName>
</protein>
<reference evidence="1 2" key="1">
    <citation type="submission" date="2020-02" db="EMBL/GenBank/DDBJ databases">
        <authorList>
            <person name="Hogendoorn C."/>
        </authorList>
    </citation>
    <scope>NUCLEOTIDE SEQUENCE [LARGE SCALE GENOMIC DNA]</scope>
    <source>
        <strain evidence="1">R501</strain>
    </source>
</reference>
<keyword evidence="2" id="KW-1185">Reference proteome</keyword>
<evidence type="ECO:0000313" key="2">
    <source>
        <dbReference type="Proteomes" id="UP000503399"/>
    </source>
</evidence>
<accession>A0A6F8ZHV9</accession>
<proteinExistence type="predicted"/>
<evidence type="ECO:0000313" key="1">
    <source>
        <dbReference type="EMBL" id="CAB1129577.1"/>
    </source>
</evidence>
<dbReference type="EMBL" id="LR778114">
    <property type="protein sequence ID" value="CAB1129577.1"/>
    <property type="molecule type" value="Genomic_DNA"/>
</dbReference>
<sequence length="348" mass="37826">MADEGDLSRAWDLLHDGESPLELRVLRRGGPPAVGRFLRRDAFVRAAAASDRAEVTGVYATINPLRPDAPWDGPLDRLRLGGRAARDEDILARRWLLIDLDPDRPAGTNATDAELEAALALAGRIRDALAIWDWPDPVRAASGNGAHLLYRVDLPADAASADLVRRVLRGIAARIRGPGAKVDESVWNAGRVSKVYGTTARKGPNAPDRPWRPARILAIPDRILVVPADRLRAVAAWADDRGARRGDGPQPRPAFARTLDDLLAWLAAHGVAIRGTKPAEGGGAKILIACPWQAEHSTSNDSETMVWWSGDGAVGFRCLHDHCADRHWAAFRAEVEGRPGRRARAGRR</sequence>
<dbReference type="Proteomes" id="UP000503399">
    <property type="component" value="Chromosome"/>
</dbReference>
<gene>
    <name evidence="1" type="ORF">R50_2080</name>
</gene>
<organism evidence="1 2">
    <name type="scientific">Candidatus Hydrogenisulfobacillus filiaventi</name>
    <dbReference type="NCBI Taxonomy" id="2707344"/>
    <lineage>
        <taxon>Bacteria</taxon>
        <taxon>Bacillati</taxon>
        <taxon>Bacillota</taxon>
        <taxon>Clostridia</taxon>
        <taxon>Eubacteriales</taxon>
        <taxon>Clostridiales Family XVII. Incertae Sedis</taxon>
        <taxon>Candidatus Hydrogenisulfobacillus</taxon>
    </lineage>
</organism>
<dbReference type="KEGG" id="hfv:R50_2080"/>
<dbReference type="AlphaFoldDB" id="A0A6F8ZHV9"/>
<name>A0A6F8ZHV9_9FIRM</name>